<comment type="caution">
    <text evidence="2">The sequence shown here is derived from an EMBL/GenBank/DDBJ whole genome shotgun (WGS) entry which is preliminary data.</text>
</comment>
<dbReference type="OrthoDB" id="9815205at2"/>
<reference evidence="2 3" key="1">
    <citation type="submission" date="2017-05" db="EMBL/GenBank/DDBJ databases">
        <title>The draft genome sequence of Idiomarina salinarum WNB302.</title>
        <authorList>
            <person name="Sun Y."/>
            <person name="Chen B."/>
            <person name="Du Z."/>
        </authorList>
    </citation>
    <scope>NUCLEOTIDE SEQUENCE [LARGE SCALE GENOMIC DNA]</scope>
    <source>
        <strain evidence="2 3">WNB302</strain>
    </source>
</reference>
<evidence type="ECO:0000259" key="1">
    <source>
        <dbReference type="PROSITE" id="PS51352"/>
    </source>
</evidence>
<proteinExistence type="predicted"/>
<dbReference type="PANTHER" id="PTHR42852">
    <property type="entry name" value="THIOL:DISULFIDE INTERCHANGE PROTEIN DSBE"/>
    <property type="match status" value="1"/>
</dbReference>
<dbReference type="SUPFAM" id="SSF52833">
    <property type="entry name" value="Thioredoxin-like"/>
    <property type="match status" value="1"/>
</dbReference>
<dbReference type="GO" id="GO:0016491">
    <property type="term" value="F:oxidoreductase activity"/>
    <property type="evidence" value="ECO:0007669"/>
    <property type="project" value="InterPro"/>
</dbReference>
<dbReference type="Gene3D" id="3.40.30.10">
    <property type="entry name" value="Glutaredoxin"/>
    <property type="match status" value="1"/>
</dbReference>
<dbReference type="InterPro" id="IPR050553">
    <property type="entry name" value="Thioredoxin_ResA/DsbE_sf"/>
</dbReference>
<dbReference type="Proteomes" id="UP000216840">
    <property type="component" value="Unassembled WGS sequence"/>
</dbReference>
<dbReference type="PROSITE" id="PS51352">
    <property type="entry name" value="THIOREDOXIN_2"/>
    <property type="match status" value="1"/>
</dbReference>
<name>A0A265UM26_9FLAO</name>
<organism evidence="2 3">
    <name type="scientific">Winogradskyella aurantia</name>
    <dbReference type="NCBI Taxonomy" id="1915063"/>
    <lineage>
        <taxon>Bacteria</taxon>
        <taxon>Pseudomonadati</taxon>
        <taxon>Bacteroidota</taxon>
        <taxon>Flavobacteriia</taxon>
        <taxon>Flavobacteriales</taxon>
        <taxon>Flavobacteriaceae</taxon>
        <taxon>Winogradskyella</taxon>
    </lineage>
</organism>
<dbReference type="InterPro" id="IPR013740">
    <property type="entry name" value="Redoxin"/>
</dbReference>
<evidence type="ECO:0000313" key="2">
    <source>
        <dbReference type="EMBL" id="OZV66127.1"/>
    </source>
</evidence>
<accession>A0A265UM26</accession>
<dbReference type="EMBL" id="NGJN01000017">
    <property type="protein sequence ID" value="OZV66127.1"/>
    <property type="molecule type" value="Genomic_DNA"/>
</dbReference>
<keyword evidence="3" id="KW-1185">Reference proteome</keyword>
<dbReference type="InterPro" id="IPR036249">
    <property type="entry name" value="Thioredoxin-like_sf"/>
</dbReference>
<dbReference type="InterPro" id="IPR013766">
    <property type="entry name" value="Thioredoxin_domain"/>
</dbReference>
<feature type="domain" description="Thioredoxin" evidence="1">
    <location>
        <begin position="226"/>
        <end position="360"/>
    </location>
</feature>
<dbReference type="RefSeq" id="WP_094969446.1">
    <property type="nucleotide sequence ID" value="NZ_NGJN01000017.1"/>
</dbReference>
<dbReference type="AlphaFoldDB" id="A0A265UM26"/>
<sequence>MKRISIIFLTSILFINCKKQQEINIEFLSEKFNESVEKIDRVQYNVENIMTFSDGNVWDNKGFAILEKKPSDTIFGFSFYGIRNDINKSSIYKDGIGFQISNEKNNFRQEKGGLHFLGSPGGQMVYKDFFKLETDYKNVQVSETENSFIIEYKFEDDLKNKITEKTKTLELDKNTFLPKKVTTSLQPDFGSKQSTVFIFKNLEINEYIQDLNQLELIKEKQSKPNPLLKKSLPEISLINLFNEKETIKIKNEKLTLIDFWEVWCGWCIKSFPDVEKIKNNYENDLTVIGIVSQDIENARKLVEKKETTFLNLIGNNELNKTFSVNSWPRYFLIDKNGIIQKEYHGFSDQIEKDINELIRK</sequence>
<gene>
    <name evidence="2" type="ORF">CA834_14530</name>
</gene>
<dbReference type="PANTHER" id="PTHR42852:SF13">
    <property type="entry name" value="PROTEIN DIPZ"/>
    <property type="match status" value="1"/>
</dbReference>
<dbReference type="CDD" id="cd02966">
    <property type="entry name" value="TlpA_like_family"/>
    <property type="match status" value="1"/>
</dbReference>
<protein>
    <recommendedName>
        <fullName evidence="1">Thioredoxin domain-containing protein</fullName>
    </recommendedName>
</protein>
<dbReference type="Pfam" id="PF08534">
    <property type="entry name" value="Redoxin"/>
    <property type="match status" value="1"/>
</dbReference>
<evidence type="ECO:0000313" key="3">
    <source>
        <dbReference type="Proteomes" id="UP000216840"/>
    </source>
</evidence>